<comment type="caution">
    <text evidence="3">The sequence shown here is derived from an EMBL/GenBank/DDBJ whole genome shotgun (WGS) entry which is preliminary data.</text>
</comment>
<proteinExistence type="predicted"/>
<name>A0A0W8IFQ1_9MICC</name>
<feature type="domain" description="DUF58" evidence="2">
    <location>
        <begin position="204"/>
        <end position="381"/>
    </location>
</feature>
<feature type="region of interest" description="Disordered" evidence="1">
    <location>
        <begin position="89"/>
        <end position="124"/>
    </location>
</feature>
<dbReference type="RefSeq" id="WP_058888442.1">
    <property type="nucleotide sequence ID" value="NZ_LQBM01000003.1"/>
</dbReference>
<gene>
    <name evidence="3" type="ORF">AVL63_01510</name>
</gene>
<keyword evidence="4" id="KW-1185">Reference proteome</keyword>
<dbReference type="AlphaFoldDB" id="A0A0W8IFQ1"/>
<evidence type="ECO:0000259" key="2">
    <source>
        <dbReference type="Pfam" id="PF01882"/>
    </source>
</evidence>
<sequence>MVLTRRFLYLALGLSAVVVVFPDPATLLGCALILVLLAAVDMVLAGSPRSVRVERVPTTAVRLGQPTTASTVLHHSGARALRGQVKDGWQPSAGARSPISPIQLAPGRSGADSETAPPGASRRIDTALRPTRRGDLHSEHLSLRSIGPLGLAGRQVVHRVRHTQRVLPPFHSRRHLPSKLQRLRELDGATAVQIRGAGHEFDSLRDYVRGDDVRSIDWRATARRQSSQGQHLVVRTWRPERDRRVILALDSSRTSAVRIEDEPRLDSGIEAALLLGALAAGAGDRVDCFSFDRGISSQARSGMRGDLLHQMAEAMSVVQPRLVEADFSQLPGQIRSISSQRSLLVVLTSLDSGSLEEGLLPVLPALTQRHLVVLAAVRDPELDRRAQARETAGEVYRAAAAERALIEKEALRRQLASLGIEVVEATPHQLPPQLADTYIRLKASGRL</sequence>
<dbReference type="PANTHER" id="PTHR33608">
    <property type="entry name" value="BLL2464 PROTEIN"/>
    <property type="match status" value="1"/>
</dbReference>
<dbReference type="Pfam" id="PF01882">
    <property type="entry name" value="DUF58"/>
    <property type="match status" value="1"/>
</dbReference>
<dbReference type="Proteomes" id="UP000054023">
    <property type="component" value="Unassembled WGS sequence"/>
</dbReference>
<protein>
    <recommendedName>
        <fullName evidence="2">DUF58 domain-containing protein</fullName>
    </recommendedName>
</protein>
<dbReference type="OrthoDB" id="845740at2"/>
<evidence type="ECO:0000313" key="3">
    <source>
        <dbReference type="EMBL" id="KUG58760.1"/>
    </source>
</evidence>
<dbReference type="InterPro" id="IPR002881">
    <property type="entry name" value="DUF58"/>
</dbReference>
<evidence type="ECO:0000256" key="1">
    <source>
        <dbReference type="SAM" id="MobiDB-lite"/>
    </source>
</evidence>
<accession>A0A0W8IFQ1</accession>
<reference evidence="4" key="1">
    <citation type="submission" date="2015-12" db="EMBL/GenBank/DDBJ databases">
        <authorList>
            <person name="Nair G.R."/>
            <person name="Kaur G."/>
            <person name="Mayilraj S."/>
        </authorList>
    </citation>
    <scope>NUCLEOTIDE SEQUENCE [LARGE SCALE GENOMIC DNA]</scope>
    <source>
        <strain evidence="4">CD08_7</strain>
    </source>
</reference>
<evidence type="ECO:0000313" key="4">
    <source>
        <dbReference type="Proteomes" id="UP000054023"/>
    </source>
</evidence>
<dbReference type="PANTHER" id="PTHR33608:SF3">
    <property type="entry name" value="SLR2013 PROTEIN"/>
    <property type="match status" value="1"/>
</dbReference>
<dbReference type="EMBL" id="LQBM01000003">
    <property type="protein sequence ID" value="KUG58760.1"/>
    <property type="molecule type" value="Genomic_DNA"/>
</dbReference>
<dbReference type="STRING" id="317018.AVL63_01510"/>
<organism evidence="3 4">
    <name type="scientific">Nesterenkonia jeotgali</name>
    <dbReference type="NCBI Taxonomy" id="317018"/>
    <lineage>
        <taxon>Bacteria</taxon>
        <taxon>Bacillati</taxon>
        <taxon>Actinomycetota</taxon>
        <taxon>Actinomycetes</taxon>
        <taxon>Micrococcales</taxon>
        <taxon>Micrococcaceae</taxon>
        <taxon>Nesterenkonia</taxon>
    </lineage>
</organism>